<comment type="subunit">
    <text evidence="11">Monomer.</text>
</comment>
<comment type="cofactor">
    <cofactor evidence="11">
        <name>Mg(2+)</name>
        <dbReference type="ChEBI" id="CHEBI:18420"/>
    </cofactor>
    <text evidence="11">Binds 1 Mg(2+) ion per subunit.</text>
</comment>
<dbReference type="Gene3D" id="3.40.50.300">
    <property type="entry name" value="P-loop containing nucleotide triphosphate hydrolases"/>
    <property type="match status" value="1"/>
</dbReference>
<keyword evidence="6 11" id="KW-0547">Nucleotide-binding</keyword>
<dbReference type="GO" id="GO:0009073">
    <property type="term" value="P:aromatic amino acid family biosynthetic process"/>
    <property type="evidence" value="ECO:0007669"/>
    <property type="project" value="UniProtKB-KW"/>
</dbReference>
<dbReference type="HAMAP" id="MF_00109">
    <property type="entry name" value="Shikimate_kinase"/>
    <property type="match status" value="1"/>
</dbReference>
<dbReference type="AlphaFoldDB" id="A0A1H0I9J7"/>
<dbReference type="GO" id="GO:0000287">
    <property type="term" value="F:magnesium ion binding"/>
    <property type="evidence" value="ECO:0007669"/>
    <property type="project" value="UniProtKB-UniRule"/>
</dbReference>
<comment type="similarity">
    <text evidence="2 11">Belongs to the shikimate kinase family.</text>
</comment>
<feature type="binding site" evidence="11">
    <location>
        <position position="71"/>
    </location>
    <ligand>
        <name>substrate</name>
    </ligand>
</feature>
<dbReference type="PANTHER" id="PTHR21087:SF16">
    <property type="entry name" value="SHIKIMATE KINASE 1, CHLOROPLASTIC"/>
    <property type="match status" value="1"/>
</dbReference>
<evidence type="ECO:0000256" key="11">
    <source>
        <dbReference type="HAMAP-Rule" id="MF_00109"/>
    </source>
</evidence>
<dbReference type="GO" id="GO:0005524">
    <property type="term" value="F:ATP binding"/>
    <property type="evidence" value="ECO:0007669"/>
    <property type="project" value="UniProtKB-UniRule"/>
</dbReference>
<evidence type="ECO:0000256" key="1">
    <source>
        <dbReference type="ARBA" id="ARBA00004842"/>
    </source>
</evidence>
<name>A0A1H0I9J7_9HYPH</name>
<keyword evidence="5 11" id="KW-0808">Transferase</keyword>
<evidence type="ECO:0000256" key="10">
    <source>
        <dbReference type="ARBA" id="ARBA00048567"/>
    </source>
</evidence>
<keyword evidence="11" id="KW-0963">Cytoplasm</keyword>
<evidence type="ECO:0000256" key="9">
    <source>
        <dbReference type="ARBA" id="ARBA00023141"/>
    </source>
</evidence>
<keyword evidence="13" id="KW-1185">Reference proteome</keyword>
<feature type="binding site" evidence="11">
    <location>
        <begin position="49"/>
        <end position="54"/>
    </location>
    <ligand>
        <name>ATP</name>
        <dbReference type="ChEBI" id="CHEBI:30616"/>
    </ligand>
</feature>
<keyword evidence="7 11" id="KW-0418">Kinase</keyword>
<comment type="function">
    <text evidence="11">Catalyzes the specific phosphorylation of the 3-hydroxyl group of shikimic acid using ATP as a cosubstrate.</text>
</comment>
<dbReference type="InterPro" id="IPR031322">
    <property type="entry name" value="Shikimate/glucono_kinase"/>
</dbReference>
<accession>A0A1H0I9J7</accession>
<comment type="pathway">
    <text evidence="1 11">Metabolic intermediate biosynthesis; chorismate biosynthesis; chorismate from D-erythrose 4-phosphate and phosphoenolpyruvate: step 5/7.</text>
</comment>
<dbReference type="GO" id="GO:0005829">
    <property type="term" value="C:cytosol"/>
    <property type="evidence" value="ECO:0007669"/>
    <property type="project" value="TreeGrafter"/>
</dbReference>
<evidence type="ECO:0000256" key="3">
    <source>
        <dbReference type="ARBA" id="ARBA00012154"/>
    </source>
</evidence>
<dbReference type="EMBL" id="FNIT01000005">
    <property type="protein sequence ID" value="SDO28144.1"/>
    <property type="molecule type" value="Genomic_DNA"/>
</dbReference>
<keyword evidence="8 11" id="KW-0067">ATP-binding</keyword>
<dbReference type="CDD" id="cd00464">
    <property type="entry name" value="SK"/>
    <property type="match status" value="1"/>
</dbReference>
<evidence type="ECO:0000256" key="4">
    <source>
        <dbReference type="ARBA" id="ARBA00022605"/>
    </source>
</evidence>
<dbReference type="PANTHER" id="PTHR21087">
    <property type="entry name" value="SHIKIMATE KINASE"/>
    <property type="match status" value="1"/>
</dbReference>
<comment type="caution">
    <text evidence="11">Lacks conserved residue(s) required for the propagation of feature annotation.</text>
</comment>
<protein>
    <recommendedName>
        <fullName evidence="3 11">Shikimate kinase</fullName>
        <shortName evidence="11">SK</shortName>
        <ecNumber evidence="3 11">2.7.1.71</ecNumber>
    </recommendedName>
</protein>
<dbReference type="NCBIfam" id="NF010552">
    <property type="entry name" value="PRK13946.1"/>
    <property type="match status" value="1"/>
</dbReference>
<dbReference type="Pfam" id="PF01202">
    <property type="entry name" value="SKI"/>
    <property type="match status" value="1"/>
</dbReference>
<dbReference type="InterPro" id="IPR000623">
    <property type="entry name" value="Shikimate_kinase/TSH1"/>
</dbReference>
<keyword evidence="11" id="KW-0460">Magnesium</keyword>
<dbReference type="UniPathway" id="UPA00053">
    <property type="reaction ID" value="UER00088"/>
</dbReference>
<dbReference type="STRING" id="1166073.SAMN05192530_10536"/>
<dbReference type="PRINTS" id="PR01100">
    <property type="entry name" value="SHIKIMTKNASE"/>
</dbReference>
<dbReference type="GO" id="GO:0008652">
    <property type="term" value="P:amino acid biosynthetic process"/>
    <property type="evidence" value="ECO:0007669"/>
    <property type="project" value="UniProtKB-KW"/>
</dbReference>
<evidence type="ECO:0000313" key="12">
    <source>
        <dbReference type="EMBL" id="SDO28144.1"/>
    </source>
</evidence>
<reference evidence="12 13" key="1">
    <citation type="submission" date="2016-10" db="EMBL/GenBank/DDBJ databases">
        <authorList>
            <person name="de Groot N.N."/>
        </authorList>
    </citation>
    <scope>NUCLEOTIDE SEQUENCE [LARGE SCALE GENOMIC DNA]</scope>
    <source>
        <strain evidence="13">L7-484,KACC 16230,DSM 25025</strain>
    </source>
</reference>
<feature type="binding site" evidence="11">
    <location>
        <position position="53"/>
    </location>
    <ligand>
        <name>Mg(2+)</name>
        <dbReference type="ChEBI" id="CHEBI:18420"/>
    </ligand>
</feature>
<evidence type="ECO:0000256" key="6">
    <source>
        <dbReference type="ARBA" id="ARBA00022741"/>
    </source>
</evidence>
<gene>
    <name evidence="11" type="primary">aroK</name>
    <name evidence="12" type="ORF">SAMN05192530_10536</name>
</gene>
<feature type="binding site" evidence="11">
    <location>
        <position position="155"/>
    </location>
    <ligand>
        <name>ATP</name>
        <dbReference type="ChEBI" id="CHEBI:30616"/>
    </ligand>
</feature>
<evidence type="ECO:0000256" key="7">
    <source>
        <dbReference type="ARBA" id="ARBA00022777"/>
    </source>
</evidence>
<comment type="subcellular location">
    <subcellularLocation>
        <location evidence="11">Cytoplasm</location>
    </subcellularLocation>
</comment>
<evidence type="ECO:0000313" key="13">
    <source>
        <dbReference type="Proteomes" id="UP000198793"/>
    </source>
</evidence>
<organism evidence="12 13">
    <name type="scientific">Aureimonas jatrophae</name>
    <dbReference type="NCBI Taxonomy" id="1166073"/>
    <lineage>
        <taxon>Bacteria</taxon>
        <taxon>Pseudomonadati</taxon>
        <taxon>Pseudomonadota</taxon>
        <taxon>Alphaproteobacteria</taxon>
        <taxon>Hyphomicrobiales</taxon>
        <taxon>Aurantimonadaceae</taxon>
        <taxon>Aureimonas</taxon>
    </lineage>
</organism>
<dbReference type="GO" id="GO:0009423">
    <property type="term" value="P:chorismate biosynthetic process"/>
    <property type="evidence" value="ECO:0007669"/>
    <property type="project" value="UniProtKB-UniRule"/>
</dbReference>
<sequence length="216" mass="23814">MTDPASCATEPGPCVPRETMTDTDAPAHSLAQALERLGSRPVVLVGLMGAGKTTVGRRLAQALNLPFVDTDGEIEAASRMSVSELFAAYGEPEFRALEARVVARLVEAGSQVIATGGGAFMSEATRRLLRERATTVWLRAEIDVLMERVLKRPTRPLLQTTDPRQTMLQLMERRYPIYAEADIHVESRNVRREQIVREIVDALAVPHNRRAEVIAS</sequence>
<evidence type="ECO:0000256" key="5">
    <source>
        <dbReference type="ARBA" id="ARBA00022679"/>
    </source>
</evidence>
<proteinExistence type="inferred from homology"/>
<keyword evidence="9 11" id="KW-0057">Aromatic amino acid biosynthesis</keyword>
<feature type="binding site" evidence="11">
    <location>
        <position position="174"/>
    </location>
    <ligand>
        <name>substrate</name>
    </ligand>
</feature>
<comment type="catalytic activity">
    <reaction evidence="10 11">
        <text>shikimate + ATP = 3-phosphoshikimate + ADP + H(+)</text>
        <dbReference type="Rhea" id="RHEA:13121"/>
        <dbReference type="ChEBI" id="CHEBI:15378"/>
        <dbReference type="ChEBI" id="CHEBI:30616"/>
        <dbReference type="ChEBI" id="CHEBI:36208"/>
        <dbReference type="ChEBI" id="CHEBI:145989"/>
        <dbReference type="ChEBI" id="CHEBI:456216"/>
        <dbReference type="EC" id="2.7.1.71"/>
    </reaction>
</comment>
<evidence type="ECO:0000256" key="8">
    <source>
        <dbReference type="ARBA" id="ARBA00022840"/>
    </source>
</evidence>
<dbReference type="Proteomes" id="UP000198793">
    <property type="component" value="Unassembled WGS sequence"/>
</dbReference>
<dbReference type="PROSITE" id="PS01128">
    <property type="entry name" value="SHIKIMATE_KINASE"/>
    <property type="match status" value="1"/>
</dbReference>
<feature type="binding site" evidence="11">
    <location>
        <position position="117"/>
    </location>
    <ligand>
        <name>substrate</name>
    </ligand>
</feature>
<keyword evidence="11" id="KW-0479">Metal-binding</keyword>
<keyword evidence="4 11" id="KW-0028">Amino-acid biosynthesis</keyword>
<dbReference type="InterPro" id="IPR023000">
    <property type="entry name" value="Shikimate_kinase_CS"/>
</dbReference>
<dbReference type="GO" id="GO:0004765">
    <property type="term" value="F:shikimate kinase activity"/>
    <property type="evidence" value="ECO:0007669"/>
    <property type="project" value="UniProtKB-UniRule"/>
</dbReference>
<evidence type="ECO:0000256" key="2">
    <source>
        <dbReference type="ARBA" id="ARBA00006997"/>
    </source>
</evidence>
<dbReference type="SUPFAM" id="SSF52540">
    <property type="entry name" value="P-loop containing nucleoside triphosphate hydrolases"/>
    <property type="match status" value="1"/>
</dbReference>
<dbReference type="InterPro" id="IPR027417">
    <property type="entry name" value="P-loop_NTPase"/>
</dbReference>
<feature type="binding site" evidence="11">
    <location>
        <position position="95"/>
    </location>
    <ligand>
        <name>substrate</name>
    </ligand>
</feature>
<dbReference type="EC" id="2.7.1.71" evidence="3 11"/>